<evidence type="ECO:0000256" key="2">
    <source>
        <dbReference type="ARBA" id="ARBA00022614"/>
    </source>
</evidence>
<dbReference type="Gene3D" id="3.40.50.300">
    <property type="entry name" value="P-loop containing nucleotide triphosphate hydrolases"/>
    <property type="match status" value="1"/>
</dbReference>
<dbReference type="SUPFAM" id="SSF52540">
    <property type="entry name" value="P-loop containing nucleoside triphosphate hydrolases"/>
    <property type="match status" value="1"/>
</dbReference>
<feature type="domain" description="AAA+ ATPase" evidence="7">
    <location>
        <begin position="177"/>
        <end position="294"/>
    </location>
</feature>
<dbReference type="CDD" id="cd00009">
    <property type="entry name" value="AAA"/>
    <property type="match status" value="1"/>
</dbReference>
<dbReference type="Gene3D" id="3.80.10.10">
    <property type="entry name" value="Ribonuclease Inhibitor"/>
    <property type="match status" value="1"/>
</dbReference>
<dbReference type="EMBL" id="CAKMRJ010005523">
    <property type="protein sequence ID" value="CAH1447093.1"/>
    <property type="molecule type" value="Genomic_DNA"/>
</dbReference>
<keyword evidence="9" id="KW-1185">Reference proteome</keyword>
<keyword evidence="2" id="KW-0433">Leucine-rich repeat</keyword>
<dbReference type="SUPFAM" id="SSF52058">
    <property type="entry name" value="L domain-like"/>
    <property type="match status" value="1"/>
</dbReference>
<evidence type="ECO:0000313" key="9">
    <source>
        <dbReference type="Proteomes" id="UP001157418"/>
    </source>
</evidence>
<dbReference type="PANTHER" id="PTHR33463">
    <property type="entry name" value="NB-ARC DOMAIN-CONTAINING PROTEIN-RELATED"/>
    <property type="match status" value="1"/>
</dbReference>
<dbReference type="Proteomes" id="UP001157418">
    <property type="component" value="Unassembled WGS sequence"/>
</dbReference>
<comment type="caution">
    <text evidence="8">The sequence shown here is derived from an EMBL/GenBank/DDBJ whole genome shotgun (WGS) entry which is preliminary data.</text>
</comment>
<dbReference type="Pfam" id="PF23247">
    <property type="entry name" value="LRR_RPS2"/>
    <property type="match status" value="1"/>
</dbReference>
<evidence type="ECO:0000256" key="6">
    <source>
        <dbReference type="SAM" id="Coils"/>
    </source>
</evidence>
<gene>
    <name evidence="8" type="ORF">LVIROSA_LOCUS32731</name>
</gene>
<dbReference type="SMART" id="SM00382">
    <property type="entry name" value="AAA"/>
    <property type="match status" value="1"/>
</dbReference>
<dbReference type="AlphaFoldDB" id="A0AAU9PAP2"/>
<reference evidence="8 9" key="1">
    <citation type="submission" date="2022-01" db="EMBL/GenBank/DDBJ databases">
        <authorList>
            <person name="Xiong W."/>
            <person name="Schranz E."/>
        </authorList>
    </citation>
    <scope>NUCLEOTIDE SEQUENCE [LARGE SCALE GENOMIC DNA]</scope>
</reference>
<evidence type="ECO:0000256" key="3">
    <source>
        <dbReference type="ARBA" id="ARBA00022737"/>
    </source>
</evidence>
<feature type="coiled-coil region" evidence="6">
    <location>
        <begin position="21"/>
        <end position="55"/>
    </location>
</feature>
<dbReference type="Pfam" id="PF23598">
    <property type="entry name" value="LRR_14"/>
    <property type="match status" value="1"/>
</dbReference>
<comment type="similarity">
    <text evidence="1">Belongs to the disease resistance NB-LRR family.</text>
</comment>
<dbReference type="InterPro" id="IPR032675">
    <property type="entry name" value="LRR_dom_sf"/>
</dbReference>
<evidence type="ECO:0000256" key="5">
    <source>
        <dbReference type="ARBA" id="ARBA00022840"/>
    </source>
</evidence>
<dbReference type="InterPro" id="IPR042197">
    <property type="entry name" value="Apaf_helical"/>
</dbReference>
<organism evidence="8 9">
    <name type="scientific">Lactuca virosa</name>
    <dbReference type="NCBI Taxonomy" id="75947"/>
    <lineage>
        <taxon>Eukaryota</taxon>
        <taxon>Viridiplantae</taxon>
        <taxon>Streptophyta</taxon>
        <taxon>Embryophyta</taxon>
        <taxon>Tracheophyta</taxon>
        <taxon>Spermatophyta</taxon>
        <taxon>Magnoliopsida</taxon>
        <taxon>eudicotyledons</taxon>
        <taxon>Gunneridae</taxon>
        <taxon>Pentapetalae</taxon>
        <taxon>asterids</taxon>
        <taxon>campanulids</taxon>
        <taxon>Asterales</taxon>
        <taxon>Asteraceae</taxon>
        <taxon>Cichorioideae</taxon>
        <taxon>Cichorieae</taxon>
        <taxon>Lactucinae</taxon>
        <taxon>Lactuca</taxon>
    </lineage>
</organism>
<dbReference type="InterPro" id="IPR002182">
    <property type="entry name" value="NB-ARC"/>
</dbReference>
<evidence type="ECO:0000313" key="8">
    <source>
        <dbReference type="EMBL" id="CAH1447093.1"/>
    </source>
</evidence>
<dbReference type="PRINTS" id="PR00364">
    <property type="entry name" value="DISEASERSIST"/>
</dbReference>
<dbReference type="Gene3D" id="1.10.8.430">
    <property type="entry name" value="Helical domain of apoptotic protease-activating factors"/>
    <property type="match status" value="1"/>
</dbReference>
<accession>A0AAU9PAP2</accession>
<name>A0AAU9PAP2_9ASTR</name>
<dbReference type="InterPro" id="IPR027417">
    <property type="entry name" value="P-loop_NTPase"/>
</dbReference>
<keyword evidence="4" id="KW-0611">Plant defense</keyword>
<keyword evidence="5" id="KW-0067">ATP-binding</keyword>
<dbReference type="InterPro" id="IPR003593">
    <property type="entry name" value="AAA+_ATPase"/>
</dbReference>
<dbReference type="InterPro" id="IPR057135">
    <property type="entry name" value="At4g27190-like_LRR"/>
</dbReference>
<proteinExistence type="inferred from homology"/>
<dbReference type="InterPro" id="IPR050905">
    <property type="entry name" value="Plant_NBS-LRR"/>
</dbReference>
<evidence type="ECO:0000256" key="4">
    <source>
        <dbReference type="ARBA" id="ARBA00022821"/>
    </source>
</evidence>
<dbReference type="PANTHER" id="PTHR33463:SF198">
    <property type="entry name" value="RPP4C3"/>
    <property type="match status" value="1"/>
</dbReference>
<evidence type="ECO:0000256" key="1">
    <source>
        <dbReference type="ARBA" id="ARBA00008894"/>
    </source>
</evidence>
<keyword evidence="6" id="KW-0175">Coiled coil</keyword>
<protein>
    <recommendedName>
        <fullName evidence="7">AAA+ ATPase domain-containing protein</fullName>
    </recommendedName>
</protein>
<dbReference type="GO" id="GO:0043531">
    <property type="term" value="F:ADP binding"/>
    <property type="evidence" value="ECO:0007669"/>
    <property type="project" value="InterPro"/>
</dbReference>
<dbReference type="Gene3D" id="1.10.10.10">
    <property type="entry name" value="Winged helix-like DNA-binding domain superfamily/Winged helix DNA-binding domain"/>
    <property type="match status" value="1"/>
</dbReference>
<dbReference type="Pfam" id="PF00931">
    <property type="entry name" value="NB-ARC"/>
    <property type="match status" value="1"/>
</dbReference>
<dbReference type="InterPro" id="IPR055414">
    <property type="entry name" value="LRR_R13L4/SHOC2-like"/>
</dbReference>
<sequence>MAEVMTNTLVGKIVDLLFSAAKRQIDYVRNYTENIEKLRNEAQKLKDMKGRIQQKVHAADDKGDRLLDGVQNWIDKAGTEISMVQDFLEQEVNVKKTWFNSRFCVNLGTLYRYSKMATDKTHFLVQHQEDGKPYESCVSIPTPSPSFVDLYQRKNLDDIDTQKLTLEKVITTISDESIQIVGIYGLGGVGKTTLAKEVAVKLKNQFADIVFITVSQTVDAKMVKEKVKDAAKKVMIGKKILIILDDIWEILVLPDMGIPCGNDHMNCKILLTSRSKNVCEAMTEENNIICVNPLTKEEAWVLFKRVVYERTLEASVELEKIARDVTKKCNGLPSIIHAVGTTLKNKSIDIWKAKLDRLQNHALVDLDQEIEKAFTRLKLSYDYLRSEEAKSCFLLCSLFKEDEIIPLKILAEYGVSLGIFNNLESINDAKNRVQIAVDTLASSLLLVPDRWRNRVRIHDVVRDLALLIGKDKFMVKVGKDLKRWQPRNNTSQNYTKISLMECRVLNDLILHFPSLDTLLLQRTWIATVPDEFFEGVRELKVLDMTYCTMSSLPQSLKLLTKLRMLNLSGNTYFHEISILGDLKNLEILKLRNTIIERIPEEIGQLTNLRLLDVYGCKCLSHVTPGVISKFVLLEKLHIGFFLNQEENYNCLVEISNLKSLKTLQLYVFHCDLIPEGANFKILTKFSIQIGKFINIWVGHRSHRLQIAESNIPFKMLIKELIQVSDTLVLWLIKDLDNIVPDLYKESFDELKCIKLRDCQNVSCLVKTRNHKAIQTFFTSNDIGQIRQTKKKFFSQVEEIYLVDLPCLKLLWDCPHQYISFSNLQTIEINGCSSLLMLFPMSIVQELAKLRDILILRCDSLADVITETQMGIPDPDANIVFPLLTNISLGYLPKLKSFYSGHSSIKYPSLKSIMVKDCRSMERWGYGVHDIPKINFHHQGTPCNINDIITLHHKTNKDMEFETPP</sequence>
<keyword evidence="3" id="KW-0677">Repeat</keyword>
<keyword evidence="5" id="KW-0547">Nucleotide-binding</keyword>
<dbReference type="GO" id="GO:0006952">
    <property type="term" value="P:defense response"/>
    <property type="evidence" value="ECO:0007669"/>
    <property type="project" value="UniProtKB-KW"/>
</dbReference>
<dbReference type="InterPro" id="IPR036388">
    <property type="entry name" value="WH-like_DNA-bd_sf"/>
</dbReference>
<evidence type="ECO:0000259" key="7">
    <source>
        <dbReference type="SMART" id="SM00382"/>
    </source>
</evidence>
<dbReference type="GO" id="GO:0005524">
    <property type="term" value="F:ATP binding"/>
    <property type="evidence" value="ECO:0007669"/>
    <property type="project" value="UniProtKB-KW"/>
</dbReference>